<protein>
    <submittedName>
        <fullName evidence="2">Uncharacterized protein</fullName>
    </submittedName>
</protein>
<evidence type="ECO:0000313" key="3">
    <source>
        <dbReference type="Proteomes" id="UP001431783"/>
    </source>
</evidence>
<keyword evidence="3" id="KW-1185">Reference proteome</keyword>
<comment type="caution">
    <text evidence="2">The sequence shown here is derived from an EMBL/GenBank/DDBJ whole genome shotgun (WGS) entry which is preliminary data.</text>
</comment>
<feature type="region of interest" description="Disordered" evidence="1">
    <location>
        <begin position="17"/>
        <end position="38"/>
    </location>
</feature>
<gene>
    <name evidence="2" type="ORF">WA026_010166</name>
</gene>
<feature type="compositionally biased region" description="Polar residues" evidence="1">
    <location>
        <begin position="25"/>
        <end position="34"/>
    </location>
</feature>
<dbReference type="AlphaFoldDB" id="A0AAW1UIG0"/>
<proteinExistence type="predicted"/>
<dbReference type="Proteomes" id="UP001431783">
    <property type="component" value="Unassembled WGS sequence"/>
</dbReference>
<evidence type="ECO:0000313" key="2">
    <source>
        <dbReference type="EMBL" id="KAK9880293.1"/>
    </source>
</evidence>
<evidence type="ECO:0000256" key="1">
    <source>
        <dbReference type="SAM" id="MobiDB-lite"/>
    </source>
</evidence>
<name>A0AAW1UIG0_9CUCU</name>
<dbReference type="EMBL" id="JARQZJ010000064">
    <property type="protein sequence ID" value="KAK9880293.1"/>
    <property type="molecule type" value="Genomic_DNA"/>
</dbReference>
<sequence length="114" mass="12329">MAIRSACDRRVPLAASSGTLVRRSPPSSSCQNARSARGVRTSRRLDCCAVATHRIHSRFEPVAVGLACLSKSFFFKQIPTINGPYGSSTRGGQVESFRLAQFYEPPHSSEASGQ</sequence>
<accession>A0AAW1UIG0</accession>
<organism evidence="2 3">
    <name type="scientific">Henosepilachna vigintioctopunctata</name>
    <dbReference type="NCBI Taxonomy" id="420089"/>
    <lineage>
        <taxon>Eukaryota</taxon>
        <taxon>Metazoa</taxon>
        <taxon>Ecdysozoa</taxon>
        <taxon>Arthropoda</taxon>
        <taxon>Hexapoda</taxon>
        <taxon>Insecta</taxon>
        <taxon>Pterygota</taxon>
        <taxon>Neoptera</taxon>
        <taxon>Endopterygota</taxon>
        <taxon>Coleoptera</taxon>
        <taxon>Polyphaga</taxon>
        <taxon>Cucujiformia</taxon>
        <taxon>Coccinelloidea</taxon>
        <taxon>Coccinellidae</taxon>
        <taxon>Epilachninae</taxon>
        <taxon>Epilachnini</taxon>
        <taxon>Henosepilachna</taxon>
    </lineage>
</organism>
<reference evidence="2 3" key="1">
    <citation type="submission" date="2023-03" db="EMBL/GenBank/DDBJ databases">
        <title>Genome insight into feeding habits of ladybird beetles.</title>
        <authorList>
            <person name="Li H.-S."/>
            <person name="Huang Y.-H."/>
            <person name="Pang H."/>
        </authorList>
    </citation>
    <scope>NUCLEOTIDE SEQUENCE [LARGE SCALE GENOMIC DNA]</scope>
    <source>
        <strain evidence="2">SYSU_2023b</strain>
        <tissue evidence="2">Whole body</tissue>
    </source>
</reference>